<reference evidence="1 2" key="1">
    <citation type="journal article" date="2009" name="Stand. Genomic Sci.">
        <title>Complete genome sequence of Jonesia denitrificans type strain (Prevot 55134).</title>
        <authorList>
            <person name="Pukall R."/>
            <person name="Gehrich-Schroter G."/>
            <person name="Lapidus A."/>
            <person name="Nolan M."/>
            <person name="Glavina Del Rio T."/>
            <person name="Lucas S."/>
            <person name="Chen F."/>
            <person name="Tice H."/>
            <person name="Pitluck S."/>
            <person name="Cheng J.F."/>
            <person name="Copeland A."/>
            <person name="Saunders E."/>
            <person name="Brettin T."/>
            <person name="Detter J.C."/>
            <person name="Bruce D."/>
            <person name="Goodwin L."/>
            <person name="Pati A."/>
            <person name="Ivanova N."/>
            <person name="Mavromatis K."/>
            <person name="Ovchinnikova G."/>
            <person name="Chen A."/>
            <person name="Palaniappan K."/>
            <person name="Land M."/>
            <person name="Hauser L."/>
            <person name="Chang Y.J."/>
            <person name="Jeffries C.D."/>
            <person name="Chain P."/>
            <person name="Goker M."/>
            <person name="Bristow J."/>
            <person name="Eisen J.A."/>
            <person name="Markowitz V."/>
            <person name="Hugenholtz P."/>
            <person name="Kyrpides N.C."/>
            <person name="Klenk H.P."/>
            <person name="Han C."/>
        </authorList>
    </citation>
    <scope>NUCLEOTIDE SEQUENCE [LARGE SCALE GENOMIC DNA]</scope>
    <source>
        <strain evidence="2">ATCC 14870 / DSM 20603 / BCRC 15368 / CIP 55.134 / JCM 11481 / NBRC 15587 / NCTC 10816 / Prevot 55134</strain>
    </source>
</reference>
<evidence type="ECO:0000313" key="2">
    <source>
        <dbReference type="Proteomes" id="UP000000628"/>
    </source>
</evidence>
<proteinExistence type="predicted"/>
<dbReference type="AlphaFoldDB" id="C7QYN3"/>
<gene>
    <name evidence="1" type="ordered locus">Jden_0206</name>
</gene>
<name>C7QYN3_JONDD</name>
<dbReference type="HOGENOM" id="CLU_2752406_0_0_11"/>
<sequence length="70" mass="7754">MGFEQGIAELLLHYGVKVELSPAGAEGGPGLLVFDNGRARAYDIKSARRLPCLHAPAESVRAWKRHRQER</sequence>
<dbReference type="STRING" id="471856.Jden_0206"/>
<protein>
    <submittedName>
        <fullName evidence="1">Uncharacterized protein</fullName>
    </submittedName>
</protein>
<dbReference type="EMBL" id="CP001706">
    <property type="protein sequence ID" value="ACV07880.1"/>
    <property type="molecule type" value="Genomic_DNA"/>
</dbReference>
<organism evidence="1 2">
    <name type="scientific">Jonesia denitrificans (strain ATCC 14870 / DSM 20603 / BCRC 15368 / CIP 55.134 / JCM 11481 / NBRC 15587 / NCTC 10816 / Prevot 55134)</name>
    <name type="common">Listeria denitrificans</name>
    <dbReference type="NCBI Taxonomy" id="471856"/>
    <lineage>
        <taxon>Bacteria</taxon>
        <taxon>Bacillati</taxon>
        <taxon>Actinomycetota</taxon>
        <taxon>Actinomycetes</taxon>
        <taxon>Micrococcales</taxon>
        <taxon>Jonesiaceae</taxon>
        <taxon>Jonesia</taxon>
    </lineage>
</organism>
<keyword evidence="2" id="KW-1185">Reference proteome</keyword>
<dbReference type="RefSeq" id="WP_015770509.1">
    <property type="nucleotide sequence ID" value="NC_013174.1"/>
</dbReference>
<evidence type="ECO:0000313" key="1">
    <source>
        <dbReference type="EMBL" id="ACV07880.1"/>
    </source>
</evidence>
<dbReference type="Proteomes" id="UP000000628">
    <property type="component" value="Chromosome"/>
</dbReference>
<dbReference type="KEGG" id="jde:Jden_0206"/>
<accession>C7QYN3</accession>